<dbReference type="PROSITE" id="PS50191">
    <property type="entry name" value="CRAL_TRIO"/>
    <property type="match status" value="1"/>
</dbReference>
<dbReference type="AlphaFoldDB" id="A0A397HPU9"/>
<reference evidence="2" key="1">
    <citation type="submission" date="2018-08" db="EMBL/GenBank/DDBJ databases">
        <title>Draft genome sequence of azole-resistant Aspergillus thermomutatus (Neosartorya pseudofischeri) strain HMR AF 39, isolated from a human nasal aspirate.</title>
        <authorList>
            <person name="Parent-Michaud M."/>
            <person name="Dufresne P.J."/>
            <person name="Fournier E."/>
            <person name="Martineau C."/>
            <person name="Moreira S."/>
            <person name="Perkins V."/>
            <person name="De Repentigny L."/>
            <person name="Dufresne S.F."/>
        </authorList>
    </citation>
    <scope>NUCLEOTIDE SEQUENCE [LARGE SCALE GENOMIC DNA]</scope>
    <source>
        <strain evidence="2">HMR AF 39</strain>
    </source>
</reference>
<dbReference type="CDD" id="cd00170">
    <property type="entry name" value="SEC14"/>
    <property type="match status" value="1"/>
</dbReference>
<dbReference type="Proteomes" id="UP000215305">
    <property type="component" value="Unassembled WGS sequence"/>
</dbReference>
<dbReference type="InterPro" id="IPR051026">
    <property type="entry name" value="PI/PC_transfer"/>
</dbReference>
<gene>
    <name evidence="2" type="ORF">CDV56_108887</name>
</gene>
<dbReference type="InterPro" id="IPR036273">
    <property type="entry name" value="CRAL/TRIO_N_dom_sf"/>
</dbReference>
<dbReference type="VEuPathDB" id="FungiDB:CDV56_108887"/>
<dbReference type="SUPFAM" id="SSF52087">
    <property type="entry name" value="CRAL/TRIO domain"/>
    <property type="match status" value="1"/>
</dbReference>
<dbReference type="RefSeq" id="XP_026616782.1">
    <property type="nucleotide sequence ID" value="XM_026762506.1"/>
</dbReference>
<evidence type="ECO:0000313" key="3">
    <source>
        <dbReference type="Proteomes" id="UP000215305"/>
    </source>
</evidence>
<protein>
    <recommendedName>
        <fullName evidence="1">CRAL-TRIO domain-containing protein</fullName>
    </recommendedName>
</protein>
<evidence type="ECO:0000259" key="1">
    <source>
        <dbReference type="PROSITE" id="PS50191"/>
    </source>
</evidence>
<evidence type="ECO:0000313" key="2">
    <source>
        <dbReference type="EMBL" id="RHZ62480.1"/>
    </source>
</evidence>
<dbReference type="InterPro" id="IPR011074">
    <property type="entry name" value="CRAL/TRIO_N_dom"/>
</dbReference>
<dbReference type="Pfam" id="PF00650">
    <property type="entry name" value="CRAL_TRIO"/>
    <property type="match status" value="1"/>
</dbReference>
<dbReference type="STRING" id="41047.A0A397HPU9"/>
<feature type="domain" description="CRAL-TRIO" evidence="1">
    <location>
        <begin position="134"/>
        <end position="319"/>
    </location>
</feature>
<dbReference type="Gene3D" id="3.40.525.10">
    <property type="entry name" value="CRAL-TRIO lipid binding domain"/>
    <property type="match status" value="1"/>
</dbReference>
<dbReference type="PANTHER" id="PTHR45657">
    <property type="entry name" value="CRAL-TRIO DOMAIN-CONTAINING PROTEIN YKL091C-RELATED"/>
    <property type="match status" value="1"/>
</dbReference>
<dbReference type="SMART" id="SM01100">
    <property type="entry name" value="CRAL_TRIO_N"/>
    <property type="match status" value="1"/>
</dbReference>
<dbReference type="PANTHER" id="PTHR45657:SF3">
    <property type="entry name" value="TRANSPORTER, PUTATIVE (AFU_ORTHOLOGUE AFUA_5G09260)-RELATED"/>
    <property type="match status" value="1"/>
</dbReference>
<keyword evidence="3" id="KW-1185">Reference proteome</keyword>
<dbReference type="SUPFAM" id="SSF46938">
    <property type="entry name" value="CRAL/TRIO N-terminal domain"/>
    <property type="match status" value="1"/>
</dbReference>
<dbReference type="Pfam" id="PF03765">
    <property type="entry name" value="CRAL_TRIO_N"/>
    <property type="match status" value="1"/>
</dbReference>
<dbReference type="SMART" id="SM00516">
    <property type="entry name" value="SEC14"/>
    <property type="match status" value="1"/>
</dbReference>
<dbReference type="InterPro" id="IPR001251">
    <property type="entry name" value="CRAL-TRIO_dom"/>
</dbReference>
<dbReference type="Gene3D" id="1.10.8.20">
    <property type="entry name" value="N-terminal domain of phosphatidylinositol transfer protein sec14p"/>
    <property type="match status" value="1"/>
</dbReference>
<organism evidence="2 3">
    <name type="scientific">Aspergillus thermomutatus</name>
    <name type="common">Neosartorya pseudofischeri</name>
    <dbReference type="NCBI Taxonomy" id="41047"/>
    <lineage>
        <taxon>Eukaryota</taxon>
        <taxon>Fungi</taxon>
        <taxon>Dikarya</taxon>
        <taxon>Ascomycota</taxon>
        <taxon>Pezizomycotina</taxon>
        <taxon>Eurotiomycetes</taxon>
        <taxon>Eurotiomycetidae</taxon>
        <taxon>Eurotiales</taxon>
        <taxon>Aspergillaceae</taxon>
        <taxon>Aspergillus</taxon>
        <taxon>Aspergillus subgen. Fumigati</taxon>
    </lineage>
</organism>
<name>A0A397HPU9_ASPTH</name>
<sequence>MGIWWGSSQTGYQLAGEEKLHLTYPTTSPSGIADNEWLSGQLNHLTREQESKFLEFKHLCEEEGYFVPRRDGKEADYDNAMLLRFLRAKKFQVKNALSQFRVAQTWQRDHAIKTFYSEMDVDCYEDSRRMFAQWTGRRDHQGRPIYVFPLRHLTKEKMEAYISKMSSSTAPTEETPSIPTKIPGHLLAFHALYENLLDFVMPLCSQLPRPHMEIPVSASTHIIDVTGLTLRHFLEIKRYLQGGSLLATTHYPETLSRIFIIGAPPVLRTAWGFIKQWVDPETFSKIFILSPAEVPRTLLEYMPASSLPQQYGGTLKWEWGDMPDLDESARKLAPGLYQRVGDGCAEYVKGPVIWSGDSIQVLGTIAGKKREIIIPLHTTEESTSV</sequence>
<dbReference type="GeneID" id="38130861"/>
<dbReference type="OrthoDB" id="30289at2759"/>
<comment type="caution">
    <text evidence="2">The sequence shown here is derived from an EMBL/GenBank/DDBJ whole genome shotgun (WGS) entry which is preliminary data.</text>
</comment>
<dbReference type="EMBL" id="NKHU02000037">
    <property type="protein sequence ID" value="RHZ62480.1"/>
    <property type="molecule type" value="Genomic_DNA"/>
</dbReference>
<accession>A0A397HPU9</accession>
<dbReference type="InterPro" id="IPR036865">
    <property type="entry name" value="CRAL-TRIO_dom_sf"/>
</dbReference>
<proteinExistence type="predicted"/>